<reference evidence="3" key="1">
    <citation type="submission" date="2019-04" db="EMBL/GenBank/DDBJ databases">
        <authorList>
            <person name="Brambilla D."/>
        </authorList>
    </citation>
    <scope>NUCLEOTIDE SEQUENCE</scope>
    <source>
        <strain evidence="3">BAL1</strain>
    </source>
</reference>
<accession>A0A486XQD9</accession>
<keyword evidence="1" id="KW-0812">Transmembrane</keyword>
<dbReference type="AlphaFoldDB" id="A0A486XQD9"/>
<evidence type="ECO:0000256" key="2">
    <source>
        <dbReference type="SAM" id="SignalP"/>
    </source>
</evidence>
<dbReference type="NCBIfam" id="NF038116">
    <property type="entry name" value="Sden1266_dom"/>
    <property type="match status" value="1"/>
</dbReference>
<feature type="chain" id="PRO_5019823087" evidence="2">
    <location>
        <begin position="23"/>
        <end position="218"/>
    </location>
</feature>
<keyword evidence="2" id="KW-0732">Signal</keyword>
<name>A0A486XQD9_9GAMM</name>
<feature type="transmembrane region" description="Helical" evidence="1">
    <location>
        <begin position="190"/>
        <end position="209"/>
    </location>
</feature>
<organism evidence="3">
    <name type="scientific">Rheinheimera sp. BAL341</name>
    <dbReference type="NCBI Taxonomy" id="1708203"/>
    <lineage>
        <taxon>Bacteria</taxon>
        <taxon>Pseudomonadati</taxon>
        <taxon>Pseudomonadota</taxon>
        <taxon>Gammaproteobacteria</taxon>
        <taxon>Chromatiales</taxon>
        <taxon>Chromatiaceae</taxon>
        <taxon>Rheinheimera</taxon>
    </lineage>
</organism>
<protein>
    <submittedName>
        <fullName evidence="3">Uncharacterized protein</fullName>
    </submittedName>
</protein>
<keyword evidence="1" id="KW-1133">Transmembrane helix</keyword>
<gene>
    <name evidence="3" type="ORF">BAL341_2066</name>
</gene>
<proteinExistence type="predicted"/>
<sequence>MKNINLKLFMLLALLLSYSSQATIDTSGTTEQVGPAVSGLSSTKSTAITRQGYQSHVWFHRIELALSGDINGNGHYHRLAIEFDADTSMPYQQVFAEFSLWPGYGAERIYYTSSIFELYGESATDWLAIDTVLEDQFVVADYLLTVRLFDAASGYLVAEISGYDDVNLDYLPLEDYGRDRYTGSSSTVEVSAGSTGIFWLCALCCLVLLRWRRIATGV</sequence>
<evidence type="ECO:0000313" key="3">
    <source>
        <dbReference type="EMBL" id="VHO04798.1"/>
    </source>
</evidence>
<keyword evidence="1" id="KW-0472">Membrane</keyword>
<dbReference type="EMBL" id="CAAJGR010000113">
    <property type="protein sequence ID" value="VHO04798.1"/>
    <property type="molecule type" value="Genomic_DNA"/>
</dbReference>
<feature type="signal peptide" evidence="2">
    <location>
        <begin position="1"/>
        <end position="22"/>
    </location>
</feature>
<evidence type="ECO:0000256" key="1">
    <source>
        <dbReference type="SAM" id="Phobius"/>
    </source>
</evidence>